<gene>
    <name evidence="3" type="ORF">EOE67_18410</name>
</gene>
<organism evidence="3 4">
    <name type="scientific">Rheinheimera riviphila</name>
    <dbReference type="NCBI Taxonomy" id="1834037"/>
    <lineage>
        <taxon>Bacteria</taxon>
        <taxon>Pseudomonadati</taxon>
        <taxon>Pseudomonadota</taxon>
        <taxon>Gammaproteobacteria</taxon>
        <taxon>Chromatiales</taxon>
        <taxon>Chromatiaceae</taxon>
        <taxon>Rheinheimera</taxon>
    </lineage>
</organism>
<protein>
    <submittedName>
        <fullName evidence="3">Arylamine N-acetyltransferase</fullName>
    </submittedName>
</protein>
<dbReference type="InterPro" id="IPR001447">
    <property type="entry name" value="Arylamine_N-AcTrfase"/>
</dbReference>
<dbReference type="EMBL" id="SACS01000028">
    <property type="protein sequence ID" value="RVU33080.1"/>
    <property type="molecule type" value="Genomic_DNA"/>
</dbReference>
<dbReference type="PRINTS" id="PR01543">
    <property type="entry name" value="ANATRNSFRASE"/>
</dbReference>
<dbReference type="Proteomes" id="UP000283077">
    <property type="component" value="Unassembled WGS sequence"/>
</dbReference>
<dbReference type="GO" id="GO:0016407">
    <property type="term" value="F:acetyltransferase activity"/>
    <property type="evidence" value="ECO:0007669"/>
    <property type="project" value="InterPro"/>
</dbReference>
<keyword evidence="3" id="KW-0808">Transferase</keyword>
<accession>A0A437QEW3</accession>
<evidence type="ECO:0000256" key="2">
    <source>
        <dbReference type="RuleBase" id="RU003452"/>
    </source>
</evidence>
<name>A0A437QEW3_9GAMM</name>
<evidence type="ECO:0000313" key="4">
    <source>
        <dbReference type="Proteomes" id="UP000283077"/>
    </source>
</evidence>
<sequence>MHASNFQLDLYLKRVGFAGDVAADALAATLAATLVANTATVKSLMQHQLRSVPFENLDVQAGKIVSLNPEDIVRKIIGDDGKASRGGYCYEVNALFAMALTALGIDYQFVFCRPMFYPMRRPKTHMALIVKVQGEQWLCDLGFGSYGLRAPVALSQVNLPQTQEFDCFRLISPTSGEYVLQAQLDEQWVSQYGFDLYPADWIDFMPANYLNSTHPDTIFVQKYLVIQQHATGRTMLVGNELKEWQQGKVTVTPVATDELASVLKQQFKLELPGKNT</sequence>
<dbReference type="OrthoDB" id="7181050at2"/>
<reference evidence="3 4" key="1">
    <citation type="submission" date="2019-01" db="EMBL/GenBank/DDBJ databases">
        <authorList>
            <person name="Chen W.-M."/>
        </authorList>
    </citation>
    <scope>NUCLEOTIDE SEQUENCE [LARGE SCALE GENOMIC DNA]</scope>
    <source>
        <strain evidence="3 4">KYPC3</strain>
    </source>
</reference>
<evidence type="ECO:0000313" key="3">
    <source>
        <dbReference type="EMBL" id="RVU33080.1"/>
    </source>
</evidence>
<dbReference type="AlphaFoldDB" id="A0A437QEW3"/>
<dbReference type="InterPro" id="IPR038765">
    <property type="entry name" value="Papain-like_cys_pep_sf"/>
</dbReference>
<dbReference type="SUPFAM" id="SSF54001">
    <property type="entry name" value="Cysteine proteinases"/>
    <property type="match status" value="1"/>
</dbReference>
<dbReference type="Gene3D" id="3.30.2140.10">
    <property type="entry name" value="Arylamine N-acetyltransferase"/>
    <property type="match status" value="1"/>
</dbReference>
<dbReference type="PANTHER" id="PTHR11786">
    <property type="entry name" value="N-HYDROXYARYLAMINE O-ACETYLTRANSFERASE"/>
    <property type="match status" value="1"/>
</dbReference>
<dbReference type="Gene3D" id="2.40.128.150">
    <property type="entry name" value="Cysteine proteinases"/>
    <property type="match status" value="1"/>
</dbReference>
<proteinExistence type="inferred from homology"/>
<comment type="caution">
    <text evidence="3">The sequence shown here is derived from an EMBL/GenBank/DDBJ whole genome shotgun (WGS) entry which is preliminary data.</text>
</comment>
<comment type="similarity">
    <text evidence="1 2">Belongs to the arylamine N-acetyltransferase family.</text>
</comment>
<evidence type="ECO:0000256" key="1">
    <source>
        <dbReference type="ARBA" id="ARBA00006547"/>
    </source>
</evidence>
<keyword evidence="4" id="KW-1185">Reference proteome</keyword>
<dbReference type="PANTHER" id="PTHR11786:SF0">
    <property type="entry name" value="ARYLAMINE N-ACETYLTRANSFERASE 4-RELATED"/>
    <property type="match status" value="1"/>
</dbReference>
<dbReference type="Pfam" id="PF00797">
    <property type="entry name" value="Acetyltransf_2"/>
    <property type="match status" value="1"/>
</dbReference>